<keyword evidence="11 14" id="KW-1133">Transmembrane helix</keyword>
<dbReference type="SMART" id="SM00028">
    <property type="entry name" value="TPR"/>
    <property type="match status" value="8"/>
</dbReference>
<dbReference type="InterPro" id="IPR013618">
    <property type="entry name" value="TMTC_DUF1736"/>
</dbReference>
<evidence type="ECO:0000256" key="4">
    <source>
        <dbReference type="ARBA" id="ARBA00007882"/>
    </source>
</evidence>
<keyword evidence="7 14" id="KW-0812">Transmembrane</keyword>
<feature type="transmembrane region" description="Helical" evidence="14">
    <location>
        <begin position="6"/>
        <end position="26"/>
    </location>
</feature>
<evidence type="ECO:0000313" key="16">
    <source>
        <dbReference type="EMBL" id="THD21619.1"/>
    </source>
</evidence>
<comment type="caution">
    <text evidence="16">The sequence shown here is derived from an EMBL/GenBank/DDBJ whole genome shotgun (WGS) entry which is preliminary data.</text>
</comment>
<evidence type="ECO:0000259" key="15">
    <source>
        <dbReference type="Pfam" id="PF08409"/>
    </source>
</evidence>
<feature type="domain" description="DUF1736" evidence="15">
    <location>
        <begin position="288"/>
        <end position="359"/>
    </location>
</feature>
<evidence type="ECO:0000256" key="3">
    <source>
        <dbReference type="ARBA" id="ARBA00004922"/>
    </source>
</evidence>
<dbReference type="GO" id="GO:0004169">
    <property type="term" value="F:dolichyl-phosphate-mannose-protein mannosyltransferase activity"/>
    <property type="evidence" value="ECO:0007669"/>
    <property type="project" value="UniProtKB-EC"/>
</dbReference>
<feature type="transmembrane region" description="Helical" evidence="14">
    <location>
        <begin position="379"/>
        <end position="402"/>
    </location>
</feature>
<dbReference type="InterPro" id="IPR011990">
    <property type="entry name" value="TPR-like_helical_dom_sf"/>
</dbReference>
<dbReference type="PROSITE" id="PS50293">
    <property type="entry name" value="TPR_REGION"/>
    <property type="match status" value="1"/>
</dbReference>
<dbReference type="Proteomes" id="UP000230066">
    <property type="component" value="Unassembled WGS sequence"/>
</dbReference>
<comment type="subcellular location">
    <subcellularLocation>
        <location evidence="2">Endoplasmic reticulum</location>
    </subcellularLocation>
    <subcellularLocation>
        <location evidence="1">Membrane</location>
        <topology evidence="1">Multi-pass membrane protein</topology>
    </subcellularLocation>
</comment>
<keyword evidence="6" id="KW-0808">Transferase</keyword>
<evidence type="ECO:0000256" key="11">
    <source>
        <dbReference type="ARBA" id="ARBA00022989"/>
    </source>
</evidence>
<evidence type="ECO:0000256" key="12">
    <source>
        <dbReference type="ARBA" id="ARBA00023136"/>
    </source>
</evidence>
<evidence type="ECO:0000256" key="14">
    <source>
        <dbReference type="SAM" id="Phobius"/>
    </source>
</evidence>
<dbReference type="GO" id="GO:0005783">
    <property type="term" value="C:endoplasmic reticulum"/>
    <property type="evidence" value="ECO:0007669"/>
    <property type="project" value="UniProtKB-SubCell"/>
</dbReference>
<dbReference type="PANTHER" id="PTHR44395">
    <property type="match status" value="1"/>
</dbReference>
<keyword evidence="17" id="KW-1185">Reference proteome</keyword>
<feature type="transmembrane region" description="Helical" evidence="14">
    <location>
        <begin position="347"/>
        <end position="367"/>
    </location>
</feature>
<keyword evidence="10" id="KW-0256">Endoplasmic reticulum</keyword>
<reference evidence="16" key="1">
    <citation type="submission" date="2019-03" db="EMBL/GenBank/DDBJ databases">
        <title>Improved annotation for the trematode Fasciola hepatica.</title>
        <authorList>
            <person name="Choi Y.-J."/>
            <person name="Martin J."/>
            <person name="Mitreva M."/>
        </authorList>
    </citation>
    <scope>NUCLEOTIDE SEQUENCE [LARGE SCALE GENOMIC DNA]</scope>
</reference>
<evidence type="ECO:0000256" key="6">
    <source>
        <dbReference type="ARBA" id="ARBA00022679"/>
    </source>
</evidence>
<comment type="similarity">
    <text evidence="4">Belongs to the TMTC family.</text>
</comment>
<feature type="transmembrane region" description="Helical" evidence="14">
    <location>
        <begin position="164"/>
        <end position="182"/>
    </location>
</feature>
<evidence type="ECO:0000256" key="13">
    <source>
        <dbReference type="PROSITE-ProRule" id="PRU00339"/>
    </source>
</evidence>
<feature type="transmembrane region" description="Helical" evidence="14">
    <location>
        <begin position="87"/>
        <end position="107"/>
    </location>
</feature>
<organism evidence="16 17">
    <name type="scientific">Fasciola hepatica</name>
    <name type="common">Liver fluke</name>
    <dbReference type="NCBI Taxonomy" id="6192"/>
    <lineage>
        <taxon>Eukaryota</taxon>
        <taxon>Metazoa</taxon>
        <taxon>Spiralia</taxon>
        <taxon>Lophotrochozoa</taxon>
        <taxon>Platyhelminthes</taxon>
        <taxon>Trematoda</taxon>
        <taxon>Digenea</taxon>
        <taxon>Plagiorchiida</taxon>
        <taxon>Echinostomata</taxon>
        <taxon>Echinostomatoidea</taxon>
        <taxon>Fasciolidae</taxon>
        <taxon>Fasciola</taxon>
    </lineage>
</organism>
<dbReference type="Pfam" id="PF00515">
    <property type="entry name" value="TPR_1"/>
    <property type="match status" value="1"/>
</dbReference>
<dbReference type="SUPFAM" id="SSF48452">
    <property type="entry name" value="TPR-like"/>
    <property type="match status" value="2"/>
</dbReference>
<protein>
    <recommendedName>
        <fullName evidence="5">dolichyl-phosphate-mannose--protein mannosyltransferase</fullName>
        <ecNumber evidence="5">2.4.1.109</ecNumber>
    </recommendedName>
</protein>
<feature type="transmembrane region" description="Helical" evidence="14">
    <location>
        <begin position="414"/>
        <end position="434"/>
    </location>
</feature>
<dbReference type="Gene3D" id="1.25.40.10">
    <property type="entry name" value="Tetratricopeptide repeat domain"/>
    <property type="match status" value="2"/>
</dbReference>
<dbReference type="Pfam" id="PF13174">
    <property type="entry name" value="TPR_6"/>
    <property type="match status" value="1"/>
</dbReference>
<dbReference type="GO" id="GO:0016020">
    <property type="term" value="C:membrane"/>
    <property type="evidence" value="ECO:0007669"/>
    <property type="project" value="UniProtKB-SubCell"/>
</dbReference>
<keyword evidence="9 13" id="KW-0802">TPR repeat</keyword>
<evidence type="ECO:0000256" key="2">
    <source>
        <dbReference type="ARBA" id="ARBA00004240"/>
    </source>
</evidence>
<feature type="repeat" description="TPR" evidence="13">
    <location>
        <begin position="648"/>
        <end position="681"/>
    </location>
</feature>
<accession>A0A4E0R112</accession>
<dbReference type="AlphaFoldDB" id="A0A4E0R112"/>
<comment type="pathway">
    <text evidence="3">Protein modification; protein glycosylation.</text>
</comment>
<feature type="transmembrane region" description="Helical" evidence="14">
    <location>
        <begin position="136"/>
        <end position="157"/>
    </location>
</feature>
<feature type="repeat" description="TPR" evidence="13">
    <location>
        <begin position="496"/>
        <end position="529"/>
    </location>
</feature>
<dbReference type="PROSITE" id="PS50005">
    <property type="entry name" value="TPR"/>
    <property type="match status" value="3"/>
</dbReference>
<dbReference type="Pfam" id="PF08409">
    <property type="entry name" value="TMTC_DUF1736"/>
    <property type="match status" value="1"/>
</dbReference>
<evidence type="ECO:0000256" key="1">
    <source>
        <dbReference type="ARBA" id="ARBA00004141"/>
    </source>
</evidence>
<sequence length="873" mass="98401">MNVKDFLVFFVPFVAYLNAIPCGFVFDDASAIKDNQDLRPSTHWLELFKNDFWGTPMKQERSHKSYRPVTVLTFRWNYMLHELNPSGYHLVNVMLHSLVSTLFYRLILRFLDEESACASSLFFALHPVHTEAVTGVVGRAELLSALVGLVALLLFFTVRSGPRITYCCGILCISLLITVGTLCKEQCITVVGVLVAYEAGIRYTEASLLHLHSSRLDNREAKGRIKQPAKLYSDTQSVCHSLMSTTQIPRVLLTAMKKFIGSRSAFTFVILMLASGAIVHLRVQIMGAQLPHFTEFDNPAAHAAPLIRRLTHSYLIPVNLLLLLLPSGLCADWTVGSLRLIRGWTDPRNVCTVIAFAWLLFMCFWALIPRLTTRYARALVLAMGLMIFPFIPASNLFFPVGFVVAERVLYTPSLGFSLLFGLGYSSAVSAFDRGPNVKKTDWPSEPVISQQKKKTVRAMALVVLLAFAVKTFRRNFDWTNEYNLFSSALKVNSNNAKMWNNVGHALEAEGRFEEALGYFRKAVSVQPNDIGARINVGRTYVNLRLPDKAEEAYFGALDYFPKPRKGETYYTRVAPKDLMVFINLANLYMNKTPPQLDEAAQLLRRAISLRSDFVDAYQNYGSILIKQGRLEEAENVFRTALTYQQKNPDLHYNLGVVLLDRGRELEGIETLQHALLLRPDHLPSVFAMATTLTESNDSTKRQKGTEMLRSLVSKEYEPVKVHFALAMLETDEKNFASAVEHYRTVLQHESTHRSSLFNLALLLRNELQDANGAIPLLQTLIDYYPDHVKSYLLLGDIELTEKKDTARAKQLFEKATILAPNNVQAKHNLCVALADGGQLAESEQCLLEAIKLAPTETYLREHLAIVRKRMSPS</sequence>
<feature type="transmembrane region" description="Helical" evidence="14">
    <location>
        <begin position="265"/>
        <end position="283"/>
    </location>
</feature>
<dbReference type="EMBL" id="JXXN02003387">
    <property type="protein sequence ID" value="THD21619.1"/>
    <property type="molecule type" value="Genomic_DNA"/>
</dbReference>
<evidence type="ECO:0000256" key="7">
    <source>
        <dbReference type="ARBA" id="ARBA00022692"/>
    </source>
</evidence>
<feature type="repeat" description="TPR" evidence="13">
    <location>
        <begin position="614"/>
        <end position="647"/>
    </location>
</feature>
<keyword evidence="12 14" id="KW-0472">Membrane</keyword>
<evidence type="ECO:0000313" key="17">
    <source>
        <dbReference type="Proteomes" id="UP000230066"/>
    </source>
</evidence>
<dbReference type="Pfam" id="PF14559">
    <property type="entry name" value="TPR_19"/>
    <property type="match status" value="1"/>
</dbReference>
<dbReference type="PANTHER" id="PTHR44395:SF1">
    <property type="entry name" value="PROTEIN O-MANNOSYL-TRANSFERASE TMTC3"/>
    <property type="match status" value="1"/>
</dbReference>
<proteinExistence type="inferred from homology"/>
<keyword evidence="8" id="KW-0677">Repeat</keyword>
<dbReference type="UniPathway" id="UPA00378"/>
<dbReference type="InterPro" id="IPR019734">
    <property type="entry name" value="TPR_rpt"/>
</dbReference>
<gene>
    <name evidence="16" type="ORF">D915_007522</name>
</gene>
<evidence type="ECO:0000256" key="10">
    <source>
        <dbReference type="ARBA" id="ARBA00022824"/>
    </source>
</evidence>
<evidence type="ECO:0000256" key="8">
    <source>
        <dbReference type="ARBA" id="ARBA00022737"/>
    </source>
</evidence>
<feature type="transmembrane region" description="Helical" evidence="14">
    <location>
        <begin position="314"/>
        <end position="335"/>
    </location>
</feature>
<evidence type="ECO:0000256" key="5">
    <source>
        <dbReference type="ARBA" id="ARBA00012839"/>
    </source>
</evidence>
<dbReference type="EC" id="2.4.1.109" evidence="5"/>
<evidence type="ECO:0000256" key="9">
    <source>
        <dbReference type="ARBA" id="ARBA00022803"/>
    </source>
</evidence>
<dbReference type="Pfam" id="PF13414">
    <property type="entry name" value="TPR_11"/>
    <property type="match status" value="1"/>
</dbReference>
<name>A0A4E0R112_FASHE</name>